<protein>
    <submittedName>
        <fullName evidence="2">Predicted nucleoside-diphosphate-sugar epimerases</fullName>
    </submittedName>
</protein>
<dbReference type="Gene3D" id="3.40.50.720">
    <property type="entry name" value="NAD(P)-binding Rossmann-like Domain"/>
    <property type="match status" value="1"/>
</dbReference>
<dbReference type="Pfam" id="PF05368">
    <property type="entry name" value="NmrA"/>
    <property type="match status" value="1"/>
</dbReference>
<dbReference type="PANTHER" id="PTHR47129">
    <property type="entry name" value="QUINONE OXIDOREDUCTASE 2"/>
    <property type="match status" value="1"/>
</dbReference>
<dbReference type="AlphaFoldDB" id="A0A0X2NLX2"/>
<dbReference type="PANTHER" id="PTHR47129:SF1">
    <property type="entry name" value="NMRA-LIKE DOMAIN-CONTAINING PROTEIN"/>
    <property type="match status" value="1"/>
</dbReference>
<dbReference type="InterPro" id="IPR036291">
    <property type="entry name" value="NAD(P)-bd_dom_sf"/>
</dbReference>
<evidence type="ECO:0000313" key="3">
    <source>
        <dbReference type="Proteomes" id="UP000182498"/>
    </source>
</evidence>
<evidence type="ECO:0000313" key="2">
    <source>
        <dbReference type="EMBL" id="CUU65741.1"/>
    </source>
</evidence>
<dbReference type="OMA" id="GWYWENY"/>
<feature type="domain" description="NmrA-like" evidence="1">
    <location>
        <begin position="2"/>
        <end position="235"/>
    </location>
</feature>
<keyword evidence="3" id="KW-1185">Reference proteome</keyword>
<dbReference type="Proteomes" id="UP000182498">
    <property type="component" value="Unassembled WGS sequence"/>
</dbReference>
<organism evidence="2 3">
    <name type="scientific">Corynebacterium variabile</name>
    <dbReference type="NCBI Taxonomy" id="1727"/>
    <lineage>
        <taxon>Bacteria</taxon>
        <taxon>Bacillati</taxon>
        <taxon>Actinomycetota</taxon>
        <taxon>Actinomycetes</taxon>
        <taxon>Mycobacteriales</taxon>
        <taxon>Corynebacteriaceae</taxon>
        <taxon>Corynebacterium</taxon>
    </lineage>
</organism>
<evidence type="ECO:0000259" key="1">
    <source>
        <dbReference type="Pfam" id="PF05368"/>
    </source>
</evidence>
<proteinExistence type="predicted"/>
<dbReference type="RefSeq" id="WP_014008576.1">
    <property type="nucleotide sequence ID" value="NZ_FAUH01000006.1"/>
</dbReference>
<dbReference type="SUPFAM" id="SSF51735">
    <property type="entry name" value="NAD(P)-binding Rossmann-fold domains"/>
    <property type="match status" value="1"/>
</dbReference>
<dbReference type="OrthoDB" id="5510591at2"/>
<sequence>MTILVTAATGHLGRLVIDRLIARGADASDIVAGVRTPAKAADLAEKGVQVRNLDYDKPASIPAALEGIDRVLLISSSEIGSRVPQHAAVVDAAAAAGVQLLAYTSCGEALTTDFMLAPEHKATEEAIHASGVPFTVLRNVWYIENYLPNAAQVKETGVLLGAAGAGRVAAATRKDYADAAAVVLLASEEDGTPTYAGQTFELSGKALTYPEIAAALGEAVGREVVYQDLPAERYRAGLEVAGLDEGTIGFLAGLADGIATGGLDIESPALAELIGHEPTTIAEGIRAALAGAE</sequence>
<name>A0A0X2NLX2_9CORY</name>
<dbReference type="InterPro" id="IPR008030">
    <property type="entry name" value="NmrA-like"/>
</dbReference>
<accession>A0A0X2NLX2</accession>
<dbReference type="EMBL" id="FAUH01000006">
    <property type="protein sequence ID" value="CUU65741.1"/>
    <property type="molecule type" value="Genomic_DNA"/>
</dbReference>
<reference evidence="3" key="1">
    <citation type="submission" date="2015-11" db="EMBL/GenBank/DDBJ databases">
        <authorList>
            <person name="Dugat-Bony E."/>
        </authorList>
    </citation>
    <scope>NUCLEOTIDE SEQUENCE [LARGE SCALE GENOMIC DNA]</scope>
    <source>
        <strain evidence="3">Mu292</strain>
    </source>
</reference>
<dbReference type="Gene3D" id="3.90.25.10">
    <property type="entry name" value="UDP-galactose 4-epimerase, domain 1"/>
    <property type="match status" value="1"/>
</dbReference>
<gene>
    <name evidence="2" type="ORF">CVAR292_01073</name>
</gene>
<dbReference type="InterPro" id="IPR052718">
    <property type="entry name" value="NmrA-type_oxidoreductase"/>
</dbReference>